<keyword evidence="2" id="KW-1185">Reference proteome</keyword>
<comment type="caution">
    <text evidence="1">The sequence shown here is derived from an EMBL/GenBank/DDBJ whole genome shotgun (WGS) entry which is preliminary data.</text>
</comment>
<organism evidence="1 2">
    <name type="scientific">Phomopsis amygdali</name>
    <name type="common">Fusicoccum amygdali</name>
    <dbReference type="NCBI Taxonomy" id="1214568"/>
    <lineage>
        <taxon>Eukaryota</taxon>
        <taxon>Fungi</taxon>
        <taxon>Dikarya</taxon>
        <taxon>Ascomycota</taxon>
        <taxon>Pezizomycotina</taxon>
        <taxon>Sordariomycetes</taxon>
        <taxon>Sordariomycetidae</taxon>
        <taxon>Diaporthales</taxon>
        <taxon>Diaporthaceae</taxon>
        <taxon>Diaporthe</taxon>
    </lineage>
</organism>
<name>A0AAD9SSC7_PHOAM</name>
<dbReference type="AlphaFoldDB" id="A0AAD9SSC7"/>
<dbReference type="Proteomes" id="UP001265746">
    <property type="component" value="Unassembled WGS sequence"/>
</dbReference>
<protein>
    <submittedName>
        <fullName evidence="1">Uncharacterized protein</fullName>
    </submittedName>
</protein>
<evidence type="ECO:0000313" key="1">
    <source>
        <dbReference type="EMBL" id="KAK2615520.1"/>
    </source>
</evidence>
<dbReference type="EMBL" id="JAUJFL010000001">
    <property type="protein sequence ID" value="KAK2615520.1"/>
    <property type="molecule type" value="Genomic_DNA"/>
</dbReference>
<evidence type="ECO:0000313" key="2">
    <source>
        <dbReference type="Proteomes" id="UP001265746"/>
    </source>
</evidence>
<accession>A0AAD9SSC7</accession>
<gene>
    <name evidence="1" type="ORF">N8I77_002270</name>
</gene>
<reference evidence="1" key="1">
    <citation type="submission" date="2023-06" db="EMBL/GenBank/DDBJ databases">
        <authorList>
            <person name="Noh H."/>
        </authorList>
    </citation>
    <scope>NUCLEOTIDE SEQUENCE</scope>
    <source>
        <strain evidence="1">DUCC20226</strain>
    </source>
</reference>
<proteinExistence type="predicted"/>
<sequence length="172" mass="18845">MMYWKHMWNHLATTMKALTISFITALVSGHAVPLAENQLQSRDFQPVTLIFQAAAASYELDLLADGQEYFTHSDLNVNLITAPDFDAYRLCTFKTSEGATLAPSLTQRPEDFWPINQIAVGPPQKIISVTCSGTCVGVYGDCYNSTNGQYIGSCCNGFCAANKCRPWNTGTG</sequence>